<name>A0A0F9F503_9ZZZZ</name>
<dbReference type="AlphaFoldDB" id="A0A0F9F503"/>
<evidence type="ECO:0000313" key="1">
    <source>
        <dbReference type="EMBL" id="KKL73571.1"/>
    </source>
</evidence>
<protein>
    <submittedName>
        <fullName evidence="1">Uncharacterized protein</fullName>
    </submittedName>
</protein>
<reference evidence="1" key="1">
    <citation type="journal article" date="2015" name="Nature">
        <title>Complex archaea that bridge the gap between prokaryotes and eukaryotes.</title>
        <authorList>
            <person name="Spang A."/>
            <person name="Saw J.H."/>
            <person name="Jorgensen S.L."/>
            <person name="Zaremba-Niedzwiedzka K."/>
            <person name="Martijn J."/>
            <person name="Lind A.E."/>
            <person name="van Eijk R."/>
            <person name="Schleper C."/>
            <person name="Guy L."/>
            <person name="Ettema T.J."/>
        </authorList>
    </citation>
    <scope>NUCLEOTIDE SEQUENCE</scope>
</reference>
<proteinExistence type="predicted"/>
<organism evidence="1">
    <name type="scientific">marine sediment metagenome</name>
    <dbReference type="NCBI Taxonomy" id="412755"/>
    <lineage>
        <taxon>unclassified sequences</taxon>
        <taxon>metagenomes</taxon>
        <taxon>ecological metagenomes</taxon>
    </lineage>
</organism>
<gene>
    <name evidence="1" type="ORF">LCGC14_2073600</name>
</gene>
<accession>A0A0F9F503</accession>
<comment type="caution">
    <text evidence="1">The sequence shown here is derived from an EMBL/GenBank/DDBJ whole genome shotgun (WGS) entry which is preliminary data.</text>
</comment>
<sequence length="55" mass="6413">MKRKCNIFTEKDCQKDSIRGRFLIPNLFNPNLFISWCVDHASEAKEVLTKLGIKD</sequence>
<dbReference type="EMBL" id="LAZR01024919">
    <property type="protein sequence ID" value="KKL73571.1"/>
    <property type="molecule type" value="Genomic_DNA"/>
</dbReference>